<comment type="caution">
    <text evidence="2">The sequence shown here is derived from an EMBL/GenBank/DDBJ whole genome shotgun (WGS) entry which is preliminary data.</text>
</comment>
<dbReference type="EMBL" id="CAMGYJ010000006">
    <property type="protein sequence ID" value="CAI0433643.1"/>
    <property type="molecule type" value="Genomic_DNA"/>
</dbReference>
<evidence type="ECO:0000313" key="2">
    <source>
        <dbReference type="EMBL" id="CAI0433643.1"/>
    </source>
</evidence>
<protein>
    <submittedName>
        <fullName evidence="2">Uncharacterized protein</fullName>
    </submittedName>
</protein>
<reference evidence="2" key="1">
    <citation type="submission" date="2022-08" db="EMBL/GenBank/DDBJ databases">
        <authorList>
            <person name="Gutierrez-Valencia J."/>
        </authorList>
    </citation>
    <scope>NUCLEOTIDE SEQUENCE</scope>
</reference>
<dbReference type="Proteomes" id="UP001154282">
    <property type="component" value="Unassembled WGS sequence"/>
</dbReference>
<dbReference type="AlphaFoldDB" id="A0AAV0LH16"/>
<proteinExistence type="predicted"/>
<gene>
    <name evidence="2" type="ORF">LITE_LOCUS23965</name>
</gene>
<accession>A0AAV0LH16</accession>
<keyword evidence="3" id="KW-1185">Reference proteome</keyword>
<name>A0AAV0LH16_9ROSI</name>
<feature type="region of interest" description="Disordered" evidence="1">
    <location>
        <begin position="1"/>
        <end position="21"/>
    </location>
</feature>
<feature type="non-terminal residue" evidence="2">
    <location>
        <position position="81"/>
    </location>
</feature>
<sequence length="81" mass="8931">MHLMFGGQVVSSSGNRPHLRKSASRPLVFDLGSDARVPVAASFLPLMAAAARRRRGFEEEGDRFRGRRGLGNGNKLDIFVY</sequence>
<evidence type="ECO:0000313" key="3">
    <source>
        <dbReference type="Proteomes" id="UP001154282"/>
    </source>
</evidence>
<evidence type="ECO:0000256" key="1">
    <source>
        <dbReference type="SAM" id="MobiDB-lite"/>
    </source>
</evidence>
<organism evidence="2 3">
    <name type="scientific">Linum tenue</name>
    <dbReference type="NCBI Taxonomy" id="586396"/>
    <lineage>
        <taxon>Eukaryota</taxon>
        <taxon>Viridiplantae</taxon>
        <taxon>Streptophyta</taxon>
        <taxon>Embryophyta</taxon>
        <taxon>Tracheophyta</taxon>
        <taxon>Spermatophyta</taxon>
        <taxon>Magnoliopsida</taxon>
        <taxon>eudicotyledons</taxon>
        <taxon>Gunneridae</taxon>
        <taxon>Pentapetalae</taxon>
        <taxon>rosids</taxon>
        <taxon>fabids</taxon>
        <taxon>Malpighiales</taxon>
        <taxon>Linaceae</taxon>
        <taxon>Linum</taxon>
    </lineage>
</organism>